<dbReference type="EMBL" id="JACMSC010000006">
    <property type="protein sequence ID" value="KAG6517718.1"/>
    <property type="molecule type" value="Genomic_DNA"/>
</dbReference>
<evidence type="ECO:0000313" key="11">
    <source>
        <dbReference type="Proteomes" id="UP000734854"/>
    </source>
</evidence>
<name>A0A8J5H3D8_ZINOF</name>
<dbReference type="GO" id="GO:0000796">
    <property type="term" value="C:condensin complex"/>
    <property type="evidence" value="ECO:0007669"/>
    <property type="project" value="InterPro"/>
</dbReference>
<evidence type="ECO:0000256" key="1">
    <source>
        <dbReference type="ARBA" id="ARBA00004286"/>
    </source>
</evidence>
<evidence type="ECO:0000256" key="5">
    <source>
        <dbReference type="ARBA" id="ARBA00022776"/>
    </source>
</evidence>
<feature type="compositionally biased region" description="Polar residues" evidence="8">
    <location>
        <begin position="1048"/>
        <end position="1058"/>
    </location>
</feature>
<sequence length="1097" mass="120413">MEEAAAGDNNAGEGSTGEGPEWPTEATGGVPEVAAHGLRGLIDGEGDEVWENRHSHVLRAHRFGRCVLNLNEHLFPLKSSPKKFASSMAMAMAMADDDEKRIAGEIARVLDECRISLAVHSRKIKELSALRSSAGGPFFRAFSRALTPLFDFPRRTVSSERSIRFVSSFAAHRDGRDTATSDAFLEEFLRFLLLAAASAHRAARFRACQIISEIIMRLPDDAEVSDELWDEVLDSMKQRVGDKVPAIRGFAIRALSRFANGGEDSDIVVLFLETLPGETNSEVRKSIVLSLPPSDMTSEAIITSTLDVSESLRKAAYLVLASRFPLPTLSIKQRSIILQRGLLDRSSSVLNECLKMLKDWLTKCCNGDPIVLLRFLDVETYESVGVLVMETLLKNGMVQEHQSIRQHLASSRTSEGIELIEAEVALYWRTLCWHLQSKAQIKGTDAASAMGTEAAIYASEASDNNDLLEAILPATVSAFVDLVKLHLSAGPNHHFTARQLLLLGTMLDFSDLTNRKVASEFVNELLLTPLEFEVDEDGNKIVIGDGISLGGDKEWARAVAELAKKVHASVGEFEAVITGVIKVLAQPCRDRTADFINWMHCLAVTGLLLENINNIWSLKGTGIEPSELLHALLLAGAQQSHTDVQRVAVRCIGLYGLLENRLTGELVTQLRSSFVNGAASVRIMTGKSMLDLLAWHGPQELDKAIGIDISQSNNEKGFISINSLNLMEDTNVGLLDLLYYGLNADNNGELGDADEHESVHSVLAEGFAKILLLSENYPSISTSLHPLVLTRLIKLYFCDETKELQRCISTAFIPTVRSFWPGIYGNSSGSSLIVSKMRKRALLVARFMLQMIQVPLLSKESKEDESNKVNSESHSCSLQMSDDFDDGMEGIAIRIAAEVASFSEKKTSAGKSYMLALSRLATSIQFRASEQHSIKCMRNLLNTMSYLVTGDKDIIKEFNLMATRLKSLDKHPDEEISEDQLATIFGKLGLEWNPSITSATFPPTPAQRSARSAPARRQRVRREVSSSDDNDSAEDNAASVSVAPMTASRISGRSQRASKTAAISKMSTKLRTEFLSDNEEDEESDVTAAAEEEPSSE</sequence>
<dbReference type="InterPro" id="IPR011989">
    <property type="entry name" value="ARM-like"/>
</dbReference>
<protein>
    <recommendedName>
        <fullName evidence="9">Nuclear condensin complex subunit 3 C-terminal domain-containing protein</fullName>
    </recommendedName>
</protein>
<keyword evidence="3" id="KW-0158">Chromosome</keyword>
<dbReference type="Pfam" id="PF12719">
    <property type="entry name" value="Cnd3"/>
    <property type="match status" value="1"/>
</dbReference>
<feature type="domain" description="Nuclear condensin complex subunit 3 C-terminal" evidence="9">
    <location>
        <begin position="600"/>
        <end position="809"/>
    </location>
</feature>
<keyword evidence="4" id="KW-0132">Cell division</keyword>
<gene>
    <name evidence="10" type="ORF">ZIOFF_021116</name>
</gene>
<dbReference type="GO" id="GO:0007076">
    <property type="term" value="P:mitotic chromosome condensation"/>
    <property type="evidence" value="ECO:0007669"/>
    <property type="project" value="InterPro"/>
</dbReference>
<keyword evidence="7" id="KW-0131">Cell cycle</keyword>
<evidence type="ECO:0000256" key="7">
    <source>
        <dbReference type="ARBA" id="ARBA00023306"/>
    </source>
</evidence>
<feature type="region of interest" description="Disordered" evidence="8">
    <location>
        <begin position="996"/>
        <end position="1097"/>
    </location>
</feature>
<organism evidence="10 11">
    <name type="scientific">Zingiber officinale</name>
    <name type="common">Ginger</name>
    <name type="synonym">Amomum zingiber</name>
    <dbReference type="NCBI Taxonomy" id="94328"/>
    <lineage>
        <taxon>Eukaryota</taxon>
        <taxon>Viridiplantae</taxon>
        <taxon>Streptophyta</taxon>
        <taxon>Embryophyta</taxon>
        <taxon>Tracheophyta</taxon>
        <taxon>Spermatophyta</taxon>
        <taxon>Magnoliopsida</taxon>
        <taxon>Liliopsida</taxon>
        <taxon>Zingiberales</taxon>
        <taxon>Zingiberaceae</taxon>
        <taxon>Zingiber</taxon>
    </lineage>
</organism>
<dbReference type="GO" id="GO:0000793">
    <property type="term" value="C:condensed chromosome"/>
    <property type="evidence" value="ECO:0007669"/>
    <property type="project" value="TreeGrafter"/>
</dbReference>
<dbReference type="InterPro" id="IPR016024">
    <property type="entry name" value="ARM-type_fold"/>
</dbReference>
<keyword evidence="11" id="KW-1185">Reference proteome</keyword>
<dbReference type="GO" id="GO:0051301">
    <property type="term" value="P:cell division"/>
    <property type="evidence" value="ECO:0007669"/>
    <property type="project" value="UniProtKB-KW"/>
</dbReference>
<keyword evidence="6" id="KW-0226">DNA condensation</keyword>
<comment type="similarity">
    <text evidence="2">Belongs to the CND3 (condensin subunit 3) family.</text>
</comment>
<comment type="caution">
    <text evidence="10">The sequence shown here is derived from an EMBL/GenBank/DDBJ whole genome shotgun (WGS) entry which is preliminary data.</text>
</comment>
<evidence type="ECO:0000256" key="2">
    <source>
        <dbReference type="ARBA" id="ARBA00006533"/>
    </source>
</evidence>
<dbReference type="AlphaFoldDB" id="A0A8J5H3D8"/>
<feature type="compositionally biased region" description="Low complexity" evidence="8">
    <location>
        <begin position="1"/>
        <end position="13"/>
    </location>
</feature>
<evidence type="ECO:0000256" key="3">
    <source>
        <dbReference type="ARBA" id="ARBA00022454"/>
    </source>
</evidence>
<dbReference type="PANTHER" id="PTHR14418">
    <property type="entry name" value="CONDENSIN COMPLEX SUBUNIT 3-RELATED"/>
    <property type="match status" value="1"/>
</dbReference>
<dbReference type="InterPro" id="IPR025977">
    <property type="entry name" value="Cnd3_C"/>
</dbReference>
<accession>A0A8J5H3D8</accession>
<keyword evidence="5" id="KW-0498">Mitosis</keyword>
<evidence type="ECO:0000256" key="4">
    <source>
        <dbReference type="ARBA" id="ARBA00022618"/>
    </source>
</evidence>
<dbReference type="Gene3D" id="1.25.10.10">
    <property type="entry name" value="Leucine-rich Repeat Variant"/>
    <property type="match status" value="1"/>
</dbReference>
<dbReference type="PANTHER" id="PTHR14418:SF5">
    <property type="entry name" value="CONDENSIN COMPLEX SUBUNIT 3"/>
    <property type="match status" value="1"/>
</dbReference>
<evidence type="ECO:0000313" key="10">
    <source>
        <dbReference type="EMBL" id="KAG6517718.1"/>
    </source>
</evidence>
<comment type="subcellular location">
    <subcellularLocation>
        <location evidence="1">Chromosome</location>
    </subcellularLocation>
</comment>
<evidence type="ECO:0000256" key="8">
    <source>
        <dbReference type="SAM" id="MobiDB-lite"/>
    </source>
</evidence>
<dbReference type="InterPro" id="IPR027165">
    <property type="entry name" value="CND3"/>
</dbReference>
<evidence type="ECO:0000256" key="6">
    <source>
        <dbReference type="ARBA" id="ARBA00023067"/>
    </source>
</evidence>
<evidence type="ECO:0000259" key="9">
    <source>
        <dbReference type="Pfam" id="PF12719"/>
    </source>
</evidence>
<feature type="compositionally biased region" description="Acidic residues" evidence="8">
    <location>
        <begin position="1076"/>
        <end position="1097"/>
    </location>
</feature>
<dbReference type="Proteomes" id="UP000734854">
    <property type="component" value="Unassembled WGS sequence"/>
</dbReference>
<feature type="region of interest" description="Disordered" evidence="8">
    <location>
        <begin position="1"/>
        <end position="29"/>
    </location>
</feature>
<dbReference type="SUPFAM" id="SSF48371">
    <property type="entry name" value="ARM repeat"/>
    <property type="match status" value="1"/>
</dbReference>
<proteinExistence type="inferred from homology"/>
<reference evidence="10 11" key="1">
    <citation type="submission" date="2020-08" db="EMBL/GenBank/DDBJ databases">
        <title>Plant Genome Project.</title>
        <authorList>
            <person name="Zhang R.-G."/>
        </authorList>
    </citation>
    <scope>NUCLEOTIDE SEQUENCE [LARGE SCALE GENOMIC DNA]</scope>
    <source>
        <tissue evidence="10">Rhizome</tissue>
    </source>
</reference>